<dbReference type="InterPro" id="IPR027417">
    <property type="entry name" value="P-loop_NTPase"/>
</dbReference>
<keyword evidence="2" id="KW-0378">Hydrolase</keyword>
<evidence type="ECO:0000259" key="6">
    <source>
        <dbReference type="PROSITE" id="PS51194"/>
    </source>
</evidence>
<reference evidence="7" key="1">
    <citation type="submission" date="2023-01" db="EMBL/GenBank/DDBJ databases">
        <title>Complete genome sequence of Planctobacterium marinum strain Dej080120_11.</title>
        <authorList>
            <person name="Ueki S."/>
            <person name="Maruyama F."/>
        </authorList>
    </citation>
    <scope>NUCLEOTIDE SEQUENCE</scope>
    <source>
        <strain evidence="7">Dej080120_11</strain>
    </source>
</reference>
<dbReference type="AlphaFoldDB" id="A0AA48HS82"/>
<evidence type="ECO:0000256" key="1">
    <source>
        <dbReference type="ARBA" id="ARBA00022741"/>
    </source>
</evidence>
<keyword evidence="4" id="KW-0067">ATP-binding</keyword>
<dbReference type="PROSITE" id="PS51192">
    <property type="entry name" value="HELICASE_ATP_BIND_1"/>
    <property type="match status" value="1"/>
</dbReference>
<name>A0AA48HS82_9ALTE</name>
<evidence type="ECO:0000256" key="3">
    <source>
        <dbReference type="ARBA" id="ARBA00022806"/>
    </source>
</evidence>
<dbReference type="SMART" id="SM00487">
    <property type="entry name" value="DEXDc"/>
    <property type="match status" value="1"/>
</dbReference>
<dbReference type="CDD" id="cd17990">
    <property type="entry name" value="DEXHc_HrpB"/>
    <property type="match status" value="1"/>
</dbReference>
<dbReference type="InterPro" id="IPR049614">
    <property type="entry name" value="HrpB_DEXH"/>
</dbReference>
<dbReference type="InterPro" id="IPR001650">
    <property type="entry name" value="Helicase_C-like"/>
</dbReference>
<dbReference type="Pfam" id="PF08482">
    <property type="entry name" value="HrpB_C"/>
    <property type="match status" value="1"/>
</dbReference>
<dbReference type="InterPro" id="IPR010225">
    <property type="entry name" value="HrpB"/>
</dbReference>
<dbReference type="Gene3D" id="3.40.50.300">
    <property type="entry name" value="P-loop containing nucleotide triphosphate hydrolases"/>
    <property type="match status" value="2"/>
</dbReference>
<dbReference type="PANTHER" id="PTHR43519">
    <property type="entry name" value="ATP-DEPENDENT RNA HELICASE HRPB"/>
    <property type="match status" value="1"/>
</dbReference>
<dbReference type="GO" id="GO:0016787">
    <property type="term" value="F:hydrolase activity"/>
    <property type="evidence" value="ECO:0007669"/>
    <property type="project" value="UniProtKB-KW"/>
</dbReference>
<keyword evidence="1" id="KW-0547">Nucleotide-binding</keyword>
<dbReference type="GO" id="GO:0003676">
    <property type="term" value="F:nucleic acid binding"/>
    <property type="evidence" value="ECO:0007669"/>
    <property type="project" value="InterPro"/>
</dbReference>
<dbReference type="PROSITE" id="PS51194">
    <property type="entry name" value="HELICASE_CTER"/>
    <property type="match status" value="1"/>
</dbReference>
<evidence type="ECO:0000313" key="7">
    <source>
        <dbReference type="EMBL" id="BDX07019.1"/>
    </source>
</evidence>
<gene>
    <name evidence="7" type="primary">hrpB</name>
    <name evidence="7" type="ORF">MACH26_25400</name>
</gene>
<dbReference type="PIRSF" id="PIRSF005496">
    <property type="entry name" value="ATP_hel_hrpB"/>
    <property type="match status" value="1"/>
</dbReference>
<protein>
    <submittedName>
        <fullName evidence="7">ATP-dependent helicase HrpB</fullName>
    </submittedName>
</protein>
<organism evidence="7 8">
    <name type="scientific">Planctobacterium marinum</name>
    <dbReference type="NCBI Taxonomy" id="1631968"/>
    <lineage>
        <taxon>Bacteria</taxon>
        <taxon>Pseudomonadati</taxon>
        <taxon>Pseudomonadota</taxon>
        <taxon>Gammaproteobacteria</taxon>
        <taxon>Alteromonadales</taxon>
        <taxon>Alteromonadaceae</taxon>
        <taxon>Planctobacterium</taxon>
    </lineage>
</organism>
<dbReference type="KEGG" id="pmaw:MACH26_25400"/>
<evidence type="ECO:0000313" key="8">
    <source>
        <dbReference type="Proteomes" id="UP001333710"/>
    </source>
</evidence>
<dbReference type="NCBIfam" id="TIGR01970">
    <property type="entry name" value="DEAH_box_HrpB"/>
    <property type="match status" value="1"/>
</dbReference>
<dbReference type="PANTHER" id="PTHR43519:SF1">
    <property type="entry name" value="ATP-DEPENDENT RNA HELICASE HRPB"/>
    <property type="match status" value="1"/>
</dbReference>
<dbReference type="SMART" id="SM00490">
    <property type="entry name" value="HELICc"/>
    <property type="match status" value="1"/>
</dbReference>
<dbReference type="SUPFAM" id="SSF52540">
    <property type="entry name" value="P-loop containing nucleoside triphosphate hydrolases"/>
    <property type="match status" value="1"/>
</dbReference>
<keyword evidence="8" id="KW-1185">Reference proteome</keyword>
<dbReference type="InterPro" id="IPR013689">
    <property type="entry name" value="RNA_helicase_ATP-dep_HrpB_C"/>
</dbReference>
<evidence type="ECO:0000256" key="4">
    <source>
        <dbReference type="ARBA" id="ARBA00022840"/>
    </source>
</evidence>
<dbReference type="EMBL" id="AP027272">
    <property type="protein sequence ID" value="BDX07019.1"/>
    <property type="molecule type" value="Genomic_DNA"/>
</dbReference>
<dbReference type="InterPro" id="IPR011545">
    <property type="entry name" value="DEAD/DEAH_box_helicase_dom"/>
</dbReference>
<dbReference type="Pfam" id="PF00271">
    <property type="entry name" value="Helicase_C"/>
    <property type="match status" value="1"/>
</dbReference>
<dbReference type="InterPro" id="IPR014001">
    <property type="entry name" value="Helicase_ATP-bd"/>
</dbReference>
<accession>A0AA48HS82</accession>
<sequence>MQFIKSLPISQHLDDISQQLQSHGSLVLTAEPGAGKSTAVPLFLMQQAWLQGKKIIMLEPRRVAAKAIAHFLARQLGESVGQRVGYRVKNDNRVSANTQLEIVTEGILTRQIQQQPELDGVALVIFDEFHERSVQADLGLMLVKEIRAALREDLHCLVMSATIDSDSVSQYLEGAPVKHVEGRTFPVDIRYLSPGRKRLAEVVWSAAFPFLQANEQQKSRDILVFLPGQAEIHRCINLFQENLPKQLNNVEILLLPLYGALPLKQQQQVLAPDEQGRQRVLFATNIAETSLTIDGISVVIDSGLERRSLYDVKTGMTRLESGYIAKSSATQRAGRAGRTAAGVAIRLWSESQQQQLADYRHEEIKRADLMDLILELAVWGQQDFNHIDWLTPPPMGHFEKSRDLLQLLGFIDDKGKPSTAGQQAVKLSLPPRLAAIFLSAKTEREQRLAADICALLSEQDILRDFHTVGFEHRLQALWCETDFKKHIKFNVLQQVKATASKILSRVGTSAKSNAHTQEDKESIGRLILAGYPDLLAKKRTENSSSYLLYNGRGAELPLDDPLNQSQWLLVLDIDAQLKSGRIWLATEISESQVLTFTEPHLQSQQTLSLNEKSGKAQCIQLNNFGAIEIKRTVTEDLTLQQKQQLLLQQVKQRGLTCLNWTKQCQRWLERAAWLASVDSYFPQISESTLLADMEAWLEPYLGSVGSMAELQKLDVFSLLKSVLDWEQQTQLDKDAPDFFIAPTQEQFPIRYDTAQGPTVSVQLQTLFGLTDSPKLANHTIPLRFELLSPARRPIQTTSDLHGFWTGSYFEVAKEMRGRYPKHRWPEVPLEEKPGKSLKRR</sequence>
<dbReference type="Gene3D" id="1.20.120.1080">
    <property type="match status" value="1"/>
</dbReference>
<keyword evidence="3 7" id="KW-0347">Helicase</keyword>
<feature type="domain" description="Helicase ATP-binding" evidence="5">
    <location>
        <begin position="17"/>
        <end position="181"/>
    </location>
</feature>
<proteinExistence type="predicted"/>
<dbReference type="GO" id="GO:0005524">
    <property type="term" value="F:ATP binding"/>
    <property type="evidence" value="ECO:0007669"/>
    <property type="project" value="UniProtKB-KW"/>
</dbReference>
<dbReference type="FunFam" id="3.40.50.300:FF:002125">
    <property type="entry name" value="ATP-dependent helicase HrpB"/>
    <property type="match status" value="1"/>
</dbReference>
<evidence type="ECO:0000259" key="5">
    <source>
        <dbReference type="PROSITE" id="PS51192"/>
    </source>
</evidence>
<dbReference type="Proteomes" id="UP001333710">
    <property type="component" value="Chromosome"/>
</dbReference>
<dbReference type="InterPro" id="IPR007502">
    <property type="entry name" value="Helicase-assoc_dom"/>
</dbReference>
<dbReference type="GO" id="GO:0004386">
    <property type="term" value="F:helicase activity"/>
    <property type="evidence" value="ECO:0007669"/>
    <property type="project" value="UniProtKB-KW"/>
</dbReference>
<evidence type="ECO:0000256" key="2">
    <source>
        <dbReference type="ARBA" id="ARBA00022801"/>
    </source>
</evidence>
<feature type="domain" description="Helicase C-terminal" evidence="6">
    <location>
        <begin position="209"/>
        <end position="380"/>
    </location>
</feature>
<dbReference type="RefSeq" id="WP_338293011.1">
    <property type="nucleotide sequence ID" value="NZ_AP027272.1"/>
</dbReference>
<dbReference type="SMART" id="SM00847">
    <property type="entry name" value="HA2"/>
    <property type="match status" value="1"/>
</dbReference>
<dbReference type="Pfam" id="PF00270">
    <property type="entry name" value="DEAD"/>
    <property type="match status" value="1"/>
</dbReference>
<dbReference type="CDD" id="cd18791">
    <property type="entry name" value="SF2_C_RHA"/>
    <property type="match status" value="1"/>
</dbReference>